<dbReference type="SUPFAM" id="SSF51182">
    <property type="entry name" value="RmlC-like cupins"/>
    <property type="match status" value="1"/>
</dbReference>
<dbReference type="InterPro" id="IPR014710">
    <property type="entry name" value="RmlC-like_jellyroll"/>
</dbReference>
<feature type="domain" description="(S)-ureidoglycine aminohydrolase cupin" evidence="1">
    <location>
        <begin position="43"/>
        <end position="114"/>
    </location>
</feature>
<dbReference type="CDD" id="cd02227">
    <property type="entry name" value="cupin_TM1112-like"/>
    <property type="match status" value="1"/>
</dbReference>
<organism evidence="2 3">
    <name type="scientific">Marinobacter suaedae</name>
    <dbReference type="NCBI Taxonomy" id="3057675"/>
    <lineage>
        <taxon>Bacteria</taxon>
        <taxon>Pseudomonadati</taxon>
        <taxon>Pseudomonadota</taxon>
        <taxon>Gammaproteobacteria</taxon>
        <taxon>Pseudomonadales</taxon>
        <taxon>Marinobacteraceae</taxon>
        <taxon>Marinobacter</taxon>
    </lineage>
</organism>
<proteinExistence type="predicted"/>
<dbReference type="RefSeq" id="WP_223794476.1">
    <property type="nucleotide sequence ID" value="NZ_JAUMIS010000001.1"/>
</dbReference>
<dbReference type="Gene3D" id="2.60.120.10">
    <property type="entry name" value="Jelly Rolls"/>
    <property type="match status" value="1"/>
</dbReference>
<dbReference type="Proteomes" id="UP001168640">
    <property type="component" value="Unassembled WGS sequence"/>
</dbReference>
<evidence type="ECO:0000259" key="1">
    <source>
        <dbReference type="Pfam" id="PF05899"/>
    </source>
</evidence>
<keyword evidence="3" id="KW-1185">Reference proteome</keyword>
<reference evidence="2" key="1">
    <citation type="submission" date="2023-07" db="EMBL/GenBank/DDBJ databases">
        <title>Marinobacter sp. chi1 genome sequencing and assembly.</title>
        <authorList>
            <person name="Park S."/>
        </authorList>
    </citation>
    <scope>NUCLEOTIDE SEQUENCE</scope>
    <source>
        <strain evidence="2">Chi1</strain>
    </source>
</reference>
<gene>
    <name evidence="2" type="ORF">QVZ43_03920</name>
</gene>
<accession>A0ABT8VXY6</accession>
<dbReference type="InterPro" id="IPR008579">
    <property type="entry name" value="UGlyAH_Cupin_dom"/>
</dbReference>
<comment type="caution">
    <text evidence="2">The sequence shown here is derived from an EMBL/GenBank/DDBJ whole genome shotgun (WGS) entry which is preliminary data.</text>
</comment>
<dbReference type="EMBL" id="JAUMIS010000001">
    <property type="protein sequence ID" value="MDO3720856.1"/>
    <property type="molecule type" value="Genomic_DNA"/>
</dbReference>
<evidence type="ECO:0000313" key="3">
    <source>
        <dbReference type="Proteomes" id="UP001168640"/>
    </source>
</evidence>
<dbReference type="Pfam" id="PF05899">
    <property type="entry name" value="Cupin_3"/>
    <property type="match status" value="1"/>
</dbReference>
<dbReference type="PANTHER" id="PTHR40943">
    <property type="entry name" value="CYTOPLASMIC PROTEIN-RELATED"/>
    <property type="match status" value="1"/>
</dbReference>
<dbReference type="InterPro" id="IPR011051">
    <property type="entry name" value="RmlC_Cupin_sf"/>
</dbReference>
<dbReference type="PANTHER" id="PTHR40943:SF2">
    <property type="entry name" value="(S)-UREIDOGLYCINE AMINOHYDROLASE CUPIN DOMAIN-CONTAINING PROTEIN"/>
    <property type="match status" value="1"/>
</dbReference>
<sequence>MSLISGIVDVATTGIDAENFLPDAGKILSGKPEQNVWNCFSSGDEKFHVGTWDSQAGEWTVSYSENEFCLILEGESVISDKDGHQKTVKAGDQFVMPAGFEGTWSVPSYCKKIYVVYEA</sequence>
<name>A0ABT8VXY6_9GAMM</name>
<protein>
    <submittedName>
        <fullName evidence="2">Cupin domain-containing protein</fullName>
    </submittedName>
</protein>
<evidence type="ECO:0000313" key="2">
    <source>
        <dbReference type="EMBL" id="MDO3720856.1"/>
    </source>
</evidence>